<dbReference type="SUPFAM" id="SSF54675">
    <property type="entry name" value="Nicotinate/Quinolinate PRTase N-terminal domain-like"/>
    <property type="match status" value="1"/>
</dbReference>
<dbReference type="Pfam" id="PF02749">
    <property type="entry name" value="QRPTase_N"/>
    <property type="match status" value="1"/>
</dbReference>
<dbReference type="GO" id="GO:0009435">
    <property type="term" value="P:NAD+ biosynthetic process"/>
    <property type="evidence" value="ECO:0007669"/>
    <property type="project" value="TreeGrafter"/>
</dbReference>
<feature type="non-terminal residue" evidence="2">
    <location>
        <position position="1"/>
    </location>
</feature>
<dbReference type="AlphaFoldDB" id="A0A2J7ZFV7"/>
<name>A0A2J7ZFV7_9CHLO</name>
<evidence type="ECO:0000259" key="1">
    <source>
        <dbReference type="Pfam" id="PF02749"/>
    </source>
</evidence>
<dbReference type="EMBL" id="PGGS01003870">
    <property type="protein sequence ID" value="PNG99161.1"/>
    <property type="molecule type" value="Genomic_DNA"/>
</dbReference>
<evidence type="ECO:0000313" key="3">
    <source>
        <dbReference type="Proteomes" id="UP000236333"/>
    </source>
</evidence>
<dbReference type="PANTHER" id="PTHR32179">
    <property type="entry name" value="NICOTINATE-NUCLEOTIDE PYROPHOSPHORYLASE [CARBOXYLATING]"/>
    <property type="match status" value="1"/>
</dbReference>
<dbReference type="Proteomes" id="UP000236333">
    <property type="component" value="Unassembled WGS sequence"/>
</dbReference>
<feature type="domain" description="Quinolinate phosphoribosyl transferase N-terminal" evidence="1">
    <location>
        <begin position="1"/>
        <end position="42"/>
    </location>
</feature>
<reference evidence="2 3" key="1">
    <citation type="journal article" date="2017" name="Mol. Biol. Evol.">
        <title>The 4-celled Tetrabaena socialis nuclear genome reveals the essential components for genetic control of cell number at the origin of multicellularity in the volvocine lineage.</title>
        <authorList>
            <person name="Featherston J."/>
            <person name="Arakaki Y."/>
            <person name="Hanschen E.R."/>
            <person name="Ferris P.J."/>
            <person name="Michod R.E."/>
            <person name="Olson B.J.S.C."/>
            <person name="Nozaki H."/>
            <person name="Durand P.M."/>
        </authorList>
    </citation>
    <scope>NUCLEOTIDE SEQUENCE [LARGE SCALE GENOMIC DNA]</scope>
    <source>
        <strain evidence="2 3">NIES-571</strain>
    </source>
</reference>
<dbReference type="InterPro" id="IPR037128">
    <property type="entry name" value="Quinolinate_PRibosylTase_N_sf"/>
</dbReference>
<keyword evidence="3" id="KW-1185">Reference proteome</keyword>
<feature type="non-terminal residue" evidence="2">
    <location>
        <position position="70"/>
    </location>
</feature>
<dbReference type="InterPro" id="IPR027277">
    <property type="entry name" value="NadC/ModD"/>
</dbReference>
<comment type="caution">
    <text evidence="2">The sequence shown here is derived from an EMBL/GenBank/DDBJ whole genome shotgun (WGS) entry which is preliminary data.</text>
</comment>
<accession>A0A2J7ZFV7</accession>
<gene>
    <name evidence="2" type="ORF">TSOC_015067</name>
</gene>
<dbReference type="Gene3D" id="3.90.1170.20">
    <property type="entry name" value="Quinolinate phosphoribosyl transferase, N-terminal domain"/>
    <property type="match status" value="1"/>
</dbReference>
<sequence>IEWRARDGDRVSPGQVLGVLRGSARGILVAERIMLNFMQRMSGIASATADMVAALQGLPTRVLETRKTAP</sequence>
<evidence type="ECO:0000313" key="2">
    <source>
        <dbReference type="EMBL" id="PNG99161.1"/>
    </source>
</evidence>
<dbReference type="GO" id="GO:0004514">
    <property type="term" value="F:nicotinate-nucleotide diphosphorylase (carboxylating) activity"/>
    <property type="evidence" value="ECO:0007669"/>
    <property type="project" value="TreeGrafter"/>
</dbReference>
<dbReference type="InterPro" id="IPR022412">
    <property type="entry name" value="Quinolinate_PRibosylTrfase_N"/>
</dbReference>
<dbReference type="PANTHER" id="PTHR32179:SF3">
    <property type="entry name" value="NICOTINATE-NUCLEOTIDE PYROPHOSPHORYLASE [CARBOXYLATING]"/>
    <property type="match status" value="1"/>
</dbReference>
<protein>
    <submittedName>
        <fullName evidence="2">Nicotinate-nucleotide pyrophosphorylase [carboxylating]</fullName>
    </submittedName>
</protein>
<dbReference type="GO" id="GO:0034213">
    <property type="term" value="P:quinolinate catabolic process"/>
    <property type="evidence" value="ECO:0007669"/>
    <property type="project" value="TreeGrafter"/>
</dbReference>
<organism evidence="2 3">
    <name type="scientific">Tetrabaena socialis</name>
    <dbReference type="NCBI Taxonomy" id="47790"/>
    <lineage>
        <taxon>Eukaryota</taxon>
        <taxon>Viridiplantae</taxon>
        <taxon>Chlorophyta</taxon>
        <taxon>core chlorophytes</taxon>
        <taxon>Chlorophyceae</taxon>
        <taxon>CS clade</taxon>
        <taxon>Chlamydomonadales</taxon>
        <taxon>Tetrabaenaceae</taxon>
        <taxon>Tetrabaena</taxon>
    </lineage>
</organism>
<proteinExistence type="predicted"/>
<dbReference type="GO" id="GO:0005737">
    <property type="term" value="C:cytoplasm"/>
    <property type="evidence" value="ECO:0007669"/>
    <property type="project" value="TreeGrafter"/>
</dbReference>
<dbReference type="OrthoDB" id="10067394at2759"/>